<dbReference type="FunFam" id="1.10.10.60:FF:000007">
    <property type="entry name" value="Two-component response regulator"/>
    <property type="match status" value="1"/>
</dbReference>
<keyword evidence="4" id="KW-0804">Transcription</keyword>
<dbReference type="KEGG" id="pda:120103780"/>
<comment type="subcellular location">
    <subcellularLocation>
        <location evidence="1">Nucleus</location>
    </subcellularLocation>
</comment>
<keyword evidence="3" id="KW-0238">DNA-binding</keyword>
<protein>
    <submittedName>
        <fullName evidence="9 10">Myb-related protein 2-like isoform X1</fullName>
    </submittedName>
</protein>
<organism evidence="8 10">
    <name type="scientific">Phoenix dactylifera</name>
    <name type="common">Date palm</name>
    <dbReference type="NCBI Taxonomy" id="42345"/>
    <lineage>
        <taxon>Eukaryota</taxon>
        <taxon>Viridiplantae</taxon>
        <taxon>Streptophyta</taxon>
        <taxon>Embryophyta</taxon>
        <taxon>Tracheophyta</taxon>
        <taxon>Spermatophyta</taxon>
        <taxon>Magnoliopsida</taxon>
        <taxon>Liliopsida</taxon>
        <taxon>Arecaceae</taxon>
        <taxon>Coryphoideae</taxon>
        <taxon>Phoeniceae</taxon>
        <taxon>Phoenix</taxon>
    </lineage>
</organism>
<gene>
    <name evidence="9 10" type="primary">LOC120103780</name>
</gene>
<dbReference type="PANTHER" id="PTHR31499">
    <property type="entry name" value="MYB FAMILY TRANSCRIPTION FACTOR PHL11"/>
    <property type="match status" value="1"/>
</dbReference>
<dbReference type="AlphaFoldDB" id="A0A8B9ABP8"/>
<evidence type="ECO:0000256" key="3">
    <source>
        <dbReference type="ARBA" id="ARBA00023125"/>
    </source>
</evidence>
<name>A0A8B9ABP8_PHODC</name>
<evidence type="ECO:0000256" key="1">
    <source>
        <dbReference type="ARBA" id="ARBA00004123"/>
    </source>
</evidence>
<dbReference type="InterPro" id="IPR001005">
    <property type="entry name" value="SANT/Myb"/>
</dbReference>
<dbReference type="Proteomes" id="UP000228380">
    <property type="component" value="Chromosome 6"/>
</dbReference>
<keyword evidence="8" id="KW-1185">Reference proteome</keyword>
<keyword evidence="2" id="KW-0805">Transcription regulation</keyword>
<dbReference type="OrthoDB" id="551907at2759"/>
<dbReference type="GeneID" id="120103780"/>
<reference evidence="8" key="1">
    <citation type="journal article" date="2019" name="Nat. Commun.">
        <title>Genome-wide association mapping of date palm fruit traits.</title>
        <authorList>
            <person name="Hazzouri K.M."/>
            <person name="Gros-Balthazard M."/>
            <person name="Flowers J.M."/>
            <person name="Copetti D."/>
            <person name="Lemansour A."/>
            <person name="Lebrun M."/>
            <person name="Masmoudi K."/>
            <person name="Ferrand S."/>
            <person name="Dhar M.I."/>
            <person name="Fresquez Z.A."/>
            <person name="Rosas U."/>
            <person name="Zhang J."/>
            <person name="Talag J."/>
            <person name="Lee S."/>
            <person name="Kudrna D."/>
            <person name="Powell R.F."/>
            <person name="Leitch I.J."/>
            <person name="Krueger R.R."/>
            <person name="Wing R.A."/>
            <person name="Amiri K.M.A."/>
            <person name="Purugganan M.D."/>
        </authorList>
    </citation>
    <scope>NUCLEOTIDE SEQUENCE [LARGE SCALE GENOMIC DNA]</scope>
    <source>
        <strain evidence="8">cv. Khalas</strain>
    </source>
</reference>
<dbReference type="GO" id="GO:0003700">
    <property type="term" value="F:DNA-binding transcription factor activity"/>
    <property type="evidence" value="ECO:0007669"/>
    <property type="project" value="InterPro"/>
</dbReference>
<evidence type="ECO:0000256" key="2">
    <source>
        <dbReference type="ARBA" id="ARBA00023015"/>
    </source>
</evidence>
<dbReference type="Gene3D" id="1.10.10.60">
    <property type="entry name" value="Homeodomain-like"/>
    <property type="match status" value="1"/>
</dbReference>
<reference evidence="9 10" key="2">
    <citation type="submission" date="2025-04" db="UniProtKB">
        <authorList>
            <consortium name="RefSeq"/>
        </authorList>
    </citation>
    <scope>IDENTIFICATION</scope>
    <source>
        <tissue evidence="9 10">Young leaves</tissue>
    </source>
</reference>
<dbReference type="InterPro" id="IPR006447">
    <property type="entry name" value="Myb_dom_plants"/>
</dbReference>
<dbReference type="InterPro" id="IPR009057">
    <property type="entry name" value="Homeodomain-like_sf"/>
</dbReference>
<evidence type="ECO:0000313" key="8">
    <source>
        <dbReference type="Proteomes" id="UP000228380"/>
    </source>
</evidence>
<evidence type="ECO:0000256" key="4">
    <source>
        <dbReference type="ARBA" id="ARBA00023163"/>
    </source>
</evidence>
<dbReference type="RefSeq" id="XP_038983150.1">
    <property type="nucleotide sequence ID" value="XM_039127222.1"/>
</dbReference>
<evidence type="ECO:0000313" key="9">
    <source>
        <dbReference type="RefSeq" id="XP_038983150.1"/>
    </source>
</evidence>
<feature type="domain" description="Myb-like" evidence="6">
    <location>
        <begin position="24"/>
        <end position="75"/>
    </location>
</feature>
<dbReference type="RefSeq" id="XP_038983152.1">
    <property type="nucleotide sequence ID" value="XM_039127224.1"/>
</dbReference>
<dbReference type="GO" id="GO:0003677">
    <property type="term" value="F:DNA binding"/>
    <property type="evidence" value="ECO:0007669"/>
    <property type="project" value="UniProtKB-KW"/>
</dbReference>
<dbReference type="GO" id="GO:0005634">
    <property type="term" value="C:nucleus"/>
    <property type="evidence" value="ECO:0007669"/>
    <property type="project" value="UniProtKB-SubCell"/>
</dbReference>
<evidence type="ECO:0000313" key="10">
    <source>
        <dbReference type="RefSeq" id="XP_038983152.1"/>
    </source>
</evidence>
<accession>A0A8B9ABP8</accession>
<dbReference type="NCBIfam" id="TIGR01557">
    <property type="entry name" value="myb_SHAQKYF"/>
    <property type="match status" value="1"/>
</dbReference>
<dbReference type="PANTHER" id="PTHR31499:SF11">
    <property type="entry name" value="MYB FAMILY TRANSCRIPTION FACTOR PHL8"/>
    <property type="match status" value="1"/>
</dbReference>
<dbReference type="InterPro" id="IPR046955">
    <property type="entry name" value="PHR1-like"/>
</dbReference>
<evidence type="ECO:0000256" key="5">
    <source>
        <dbReference type="ARBA" id="ARBA00023242"/>
    </source>
</evidence>
<dbReference type="SUPFAM" id="SSF46689">
    <property type="entry name" value="Homeodomain-like"/>
    <property type="match status" value="1"/>
</dbReference>
<dbReference type="Pfam" id="PF00249">
    <property type="entry name" value="Myb_DNA-binding"/>
    <property type="match status" value="1"/>
</dbReference>
<keyword evidence="5" id="KW-0539">Nucleus</keyword>
<feature type="domain" description="MYB-CC type transcription factor LHEQLE-containing" evidence="7">
    <location>
        <begin position="162"/>
        <end position="189"/>
    </location>
</feature>
<evidence type="ECO:0000259" key="6">
    <source>
        <dbReference type="Pfam" id="PF00249"/>
    </source>
</evidence>
<dbReference type="InterPro" id="IPR025756">
    <property type="entry name" value="Myb_CC_LHEQLE"/>
</dbReference>
<evidence type="ECO:0000259" key="7">
    <source>
        <dbReference type="Pfam" id="PF14379"/>
    </source>
</evidence>
<proteinExistence type="predicted"/>
<sequence length="332" mass="36831">MGSQEMPNQGNNRGLVLSVDAKPRLKWTRQLHECFADAVSQLGGADKATPKSLMRTMGVPGLTLYHLKSHLQKYRLAKNRDTNTANDDRKEDCEAANNKTVENEAVHIDEGKTPAHFNGTMLQMQIEVQRKLQEQIEVRSDDTYSHLIQPKFFSNGGLEWLLQVQRHLQLRIEAQGKYLQSVLRKAHETLASCSSNSLGVEAAKAELSELLSAVETECLSSSLSRGSLIPKRAELADCSTDSCLTSSLGRQEAKIQKQWKLERSSSLDNWSEGSEEINPNSRKTIETQANKKLSGAKRCCSSIHGEASVKQPAIGMQETNSFGVPRGLDLNR</sequence>
<dbReference type="Pfam" id="PF14379">
    <property type="entry name" value="Myb_CC_LHEQLE"/>
    <property type="match status" value="1"/>
</dbReference>